<evidence type="ECO:0000313" key="1">
    <source>
        <dbReference type="EMBL" id="KAI3372227.1"/>
    </source>
</evidence>
<name>A0ACB8WWL8_9TELE</name>
<sequence length="289" mass="32033">IKEKLCYSRLIMNRQPRSQAAEMPVLDRSDYPDLSRVPPCYHDLREDFNKTKATSLPPGHGTAPLTFFQEPPSQNEKTELSSGSFLDSSGSISPTSQGLNTKPDALSRLYEPEPASKEPEPIVPPDRVVGVVTWQIEMCNMLAVVNLVAHMSPGGQKNYVCGPAKVLSVDFVTGLPPSRGNTVVLTVVDRFSKMAHFIPLPKLPSAKVTAKVMINHVFRIHVYTYHVFRFPCDIVSDRGPQFISHFWKDFCQFLGATISLTSGYHSESNGKTAADQHRRPAPSYAPGHK</sequence>
<accession>A0ACB8WWL8</accession>
<dbReference type="EMBL" id="CM041535">
    <property type="protein sequence ID" value="KAI3372227.1"/>
    <property type="molecule type" value="Genomic_DNA"/>
</dbReference>
<comment type="caution">
    <text evidence="1">The sequence shown here is derived from an EMBL/GenBank/DDBJ whole genome shotgun (WGS) entry which is preliminary data.</text>
</comment>
<feature type="non-terminal residue" evidence="1">
    <location>
        <position position="1"/>
    </location>
</feature>
<dbReference type="Proteomes" id="UP000831701">
    <property type="component" value="Chromosome 5"/>
</dbReference>
<reference evidence="1" key="1">
    <citation type="submission" date="2022-04" db="EMBL/GenBank/DDBJ databases">
        <title>Jade perch genome.</title>
        <authorList>
            <person name="Chao B."/>
        </authorList>
    </citation>
    <scope>NUCLEOTIDE SEQUENCE</scope>
    <source>
        <strain evidence="1">CB-2022</strain>
    </source>
</reference>
<proteinExistence type="predicted"/>
<feature type="non-terminal residue" evidence="1">
    <location>
        <position position="289"/>
    </location>
</feature>
<evidence type="ECO:0000313" key="2">
    <source>
        <dbReference type="Proteomes" id="UP000831701"/>
    </source>
</evidence>
<protein>
    <submittedName>
        <fullName evidence="1">Uncharacterized protein</fullName>
    </submittedName>
</protein>
<organism evidence="1 2">
    <name type="scientific">Scortum barcoo</name>
    <name type="common">barcoo grunter</name>
    <dbReference type="NCBI Taxonomy" id="214431"/>
    <lineage>
        <taxon>Eukaryota</taxon>
        <taxon>Metazoa</taxon>
        <taxon>Chordata</taxon>
        <taxon>Craniata</taxon>
        <taxon>Vertebrata</taxon>
        <taxon>Euteleostomi</taxon>
        <taxon>Actinopterygii</taxon>
        <taxon>Neopterygii</taxon>
        <taxon>Teleostei</taxon>
        <taxon>Neoteleostei</taxon>
        <taxon>Acanthomorphata</taxon>
        <taxon>Eupercaria</taxon>
        <taxon>Centrarchiformes</taxon>
        <taxon>Terapontoidei</taxon>
        <taxon>Terapontidae</taxon>
        <taxon>Scortum</taxon>
    </lineage>
</organism>
<keyword evidence="2" id="KW-1185">Reference proteome</keyword>
<gene>
    <name evidence="1" type="ORF">L3Q82_022664</name>
</gene>